<evidence type="ECO:0008006" key="7">
    <source>
        <dbReference type="Google" id="ProtNLM"/>
    </source>
</evidence>
<dbReference type="Pfam" id="PF00534">
    <property type="entry name" value="Glycos_transf_1"/>
    <property type="match status" value="1"/>
</dbReference>
<proteinExistence type="predicted"/>
<evidence type="ECO:0000313" key="5">
    <source>
        <dbReference type="EMBL" id="OGN41708.1"/>
    </source>
</evidence>
<accession>A0A1F8HX39</accession>
<dbReference type="Gene3D" id="3.40.50.2000">
    <property type="entry name" value="Glycogen Phosphorylase B"/>
    <property type="match status" value="2"/>
</dbReference>
<dbReference type="InterPro" id="IPR001296">
    <property type="entry name" value="Glyco_trans_1"/>
</dbReference>
<keyword evidence="2" id="KW-0808">Transferase</keyword>
<dbReference type="CDD" id="cd03808">
    <property type="entry name" value="GT4_CapM-like"/>
    <property type="match status" value="1"/>
</dbReference>
<dbReference type="EMBL" id="MGLG01000002">
    <property type="protein sequence ID" value="OGN41708.1"/>
    <property type="molecule type" value="Genomic_DNA"/>
</dbReference>
<dbReference type="InterPro" id="IPR028098">
    <property type="entry name" value="Glyco_trans_4-like_N"/>
</dbReference>
<reference evidence="5 6" key="1">
    <citation type="journal article" date="2016" name="Nat. Commun.">
        <title>Thousands of microbial genomes shed light on interconnected biogeochemical processes in an aquifer system.</title>
        <authorList>
            <person name="Anantharaman K."/>
            <person name="Brown C.T."/>
            <person name="Hug L.A."/>
            <person name="Sharon I."/>
            <person name="Castelle C.J."/>
            <person name="Probst A.J."/>
            <person name="Thomas B.C."/>
            <person name="Singh A."/>
            <person name="Wilkins M.J."/>
            <person name="Karaoz U."/>
            <person name="Brodie E.L."/>
            <person name="Williams K.H."/>
            <person name="Hubbard S.S."/>
            <person name="Banfield J.F."/>
        </authorList>
    </citation>
    <scope>NUCLEOTIDE SEQUENCE [LARGE SCALE GENOMIC DNA]</scope>
</reference>
<comment type="caution">
    <text evidence="5">The sequence shown here is derived from an EMBL/GenBank/DDBJ whole genome shotgun (WGS) entry which is preliminary data.</text>
</comment>
<organism evidence="5 6">
    <name type="scientific">Candidatus Yanofskybacteria bacterium RIFOXYD1_FULL_42_10</name>
    <dbReference type="NCBI Taxonomy" id="1802718"/>
    <lineage>
        <taxon>Bacteria</taxon>
        <taxon>Candidatus Yanofskyibacteriota</taxon>
    </lineage>
</organism>
<gene>
    <name evidence="5" type="ORF">A2606_02715</name>
</gene>
<evidence type="ECO:0000259" key="3">
    <source>
        <dbReference type="Pfam" id="PF00534"/>
    </source>
</evidence>
<dbReference type="Pfam" id="PF13439">
    <property type="entry name" value="Glyco_transf_4"/>
    <property type="match status" value="1"/>
</dbReference>
<keyword evidence="1" id="KW-0328">Glycosyltransferase</keyword>
<sequence>MTNESNQILNNELSRKKRVLFVVTQSEMGGGQRFFYNFISRLDNEKYEILIAAGGGGDGALLVNLKNNNFTVHELKFLKRKIAFVNDLKAVFELRRLIKEFKPDTLFLNSSKAGFLGSLTARLCRKCKDFQVIYRIGGWSFNDPRSKWEKRLWILLEKVSARWKDIIILNNKHDFDQAKQLKIKPRKDIVLIYNGLDVYKMDFFSKEEARLKLFEKIVRQSGKIFQTGKIIGTIANFYPPKGLEYLIEAAEHFKNDDNTVFVIIGDGGGRAKLENIIQTKNLGKKIFLVGQIPDAHKFLPAFDIFVLPSVKEGFPWSLIEAMTAKLPVIATSVGAVPEVIENGKNGMIVAPADSAQIVAKIREILSNDRLMQEMGIQAHQTVLLKFNADKMISQTEALL</sequence>
<dbReference type="PANTHER" id="PTHR12526">
    <property type="entry name" value="GLYCOSYLTRANSFERASE"/>
    <property type="match status" value="1"/>
</dbReference>
<evidence type="ECO:0000259" key="4">
    <source>
        <dbReference type="Pfam" id="PF13439"/>
    </source>
</evidence>
<evidence type="ECO:0000313" key="6">
    <source>
        <dbReference type="Proteomes" id="UP000178043"/>
    </source>
</evidence>
<protein>
    <recommendedName>
        <fullName evidence="7">Glycosyl transferase family 1 domain-containing protein</fullName>
    </recommendedName>
</protein>
<feature type="domain" description="Glycosyltransferase subfamily 4-like N-terminal" evidence="4">
    <location>
        <begin position="28"/>
        <end position="198"/>
    </location>
</feature>
<dbReference type="SUPFAM" id="SSF53756">
    <property type="entry name" value="UDP-Glycosyltransferase/glycogen phosphorylase"/>
    <property type="match status" value="1"/>
</dbReference>
<dbReference type="PANTHER" id="PTHR12526:SF629">
    <property type="entry name" value="TEICHURONIC ACID BIOSYNTHESIS GLYCOSYLTRANSFERASE TUAH-RELATED"/>
    <property type="match status" value="1"/>
</dbReference>
<dbReference type="Proteomes" id="UP000178043">
    <property type="component" value="Unassembled WGS sequence"/>
</dbReference>
<dbReference type="AlphaFoldDB" id="A0A1F8HX39"/>
<evidence type="ECO:0000256" key="2">
    <source>
        <dbReference type="ARBA" id="ARBA00022679"/>
    </source>
</evidence>
<evidence type="ECO:0000256" key="1">
    <source>
        <dbReference type="ARBA" id="ARBA00022676"/>
    </source>
</evidence>
<name>A0A1F8HX39_9BACT</name>
<feature type="domain" description="Glycosyl transferase family 1" evidence="3">
    <location>
        <begin position="218"/>
        <end position="379"/>
    </location>
</feature>
<dbReference type="GO" id="GO:0016757">
    <property type="term" value="F:glycosyltransferase activity"/>
    <property type="evidence" value="ECO:0007669"/>
    <property type="project" value="UniProtKB-KW"/>
</dbReference>